<protein>
    <submittedName>
        <fullName evidence="3">Peptidoglycan/xylan/chitin deacetylase, PgdA/CDA1 family</fullName>
    </submittedName>
</protein>
<dbReference type="PANTHER" id="PTHR10587">
    <property type="entry name" value="GLYCOSYL TRANSFERASE-RELATED"/>
    <property type="match status" value="1"/>
</dbReference>
<dbReference type="InterPro" id="IPR002509">
    <property type="entry name" value="NODB_dom"/>
</dbReference>
<dbReference type="InterPro" id="IPR050248">
    <property type="entry name" value="Polysacc_deacetylase_ArnD"/>
</dbReference>
<dbReference type="Proteomes" id="UP000198705">
    <property type="component" value="Unassembled WGS sequence"/>
</dbReference>
<keyword evidence="4" id="KW-1185">Reference proteome</keyword>
<proteinExistence type="predicted"/>
<reference evidence="4" key="1">
    <citation type="submission" date="2016-10" db="EMBL/GenBank/DDBJ databases">
        <authorList>
            <person name="Varghese N."/>
            <person name="Submissions S."/>
        </authorList>
    </citation>
    <scope>NUCLEOTIDE SEQUENCE [LARGE SCALE GENOMIC DNA]</scope>
    <source>
        <strain evidence="4">DSM 23925</strain>
    </source>
</reference>
<evidence type="ECO:0000313" key="3">
    <source>
        <dbReference type="EMBL" id="SFN49923.1"/>
    </source>
</evidence>
<dbReference type="GO" id="GO:0016810">
    <property type="term" value="F:hydrolase activity, acting on carbon-nitrogen (but not peptide) bonds"/>
    <property type="evidence" value="ECO:0007669"/>
    <property type="project" value="InterPro"/>
</dbReference>
<feature type="transmembrane region" description="Helical" evidence="1">
    <location>
        <begin position="30"/>
        <end position="54"/>
    </location>
</feature>
<feature type="domain" description="NodB homology" evidence="2">
    <location>
        <begin position="68"/>
        <end position="246"/>
    </location>
</feature>
<dbReference type="PROSITE" id="PS51677">
    <property type="entry name" value="NODB"/>
    <property type="match status" value="1"/>
</dbReference>
<name>A0A1I4ZIM1_9FLAO</name>
<evidence type="ECO:0000256" key="1">
    <source>
        <dbReference type="SAM" id="Phobius"/>
    </source>
</evidence>
<dbReference type="CDD" id="cd10917">
    <property type="entry name" value="CE4_NodB_like_6s_7s"/>
    <property type="match status" value="1"/>
</dbReference>
<organism evidence="3 4">
    <name type="scientific">Bizionia echini</name>
    <dbReference type="NCBI Taxonomy" id="649333"/>
    <lineage>
        <taxon>Bacteria</taxon>
        <taxon>Pseudomonadati</taxon>
        <taxon>Bacteroidota</taxon>
        <taxon>Flavobacteriia</taxon>
        <taxon>Flavobacteriales</taxon>
        <taxon>Flavobacteriaceae</taxon>
        <taxon>Bizionia</taxon>
    </lineage>
</organism>
<dbReference type="SUPFAM" id="SSF88713">
    <property type="entry name" value="Glycoside hydrolase/deacetylase"/>
    <property type="match status" value="1"/>
</dbReference>
<dbReference type="EMBL" id="FOVN01000001">
    <property type="protein sequence ID" value="SFN49923.1"/>
    <property type="molecule type" value="Genomic_DNA"/>
</dbReference>
<dbReference type="Gene3D" id="3.20.20.370">
    <property type="entry name" value="Glycoside hydrolase/deacetylase"/>
    <property type="match status" value="1"/>
</dbReference>
<keyword evidence="1" id="KW-1133">Transmembrane helix</keyword>
<accession>A0A1I4ZIM1</accession>
<evidence type="ECO:0000259" key="2">
    <source>
        <dbReference type="PROSITE" id="PS51677"/>
    </source>
</evidence>
<keyword evidence="1" id="KW-0472">Membrane</keyword>
<sequence>MLNFKSINVATLVIFISLLVVFLVNPISIWWFVCLLFIWLMVTALGSGLVGWNYHLKILNSNKNATKNHISITFDDGPNSEFTPQVLALLNKFQAKATFFCIGKHIEIHPEISQQIITAGHTIGNHTYSHANNFGFYNTERVQSELEKTNSVIKELSGLNPQLYRPAFGVTNPHIRRAVQNLNLITIGWNKRSLDTTNLSEKQILNRITKNLKSGDVILLHDTSDKSVRVLEQLLLFLRENNFQSVTIDTLFNIKAYA</sequence>
<dbReference type="STRING" id="649333.SAMN04487989_101844"/>
<keyword evidence="1" id="KW-0812">Transmembrane</keyword>
<dbReference type="Pfam" id="PF01522">
    <property type="entry name" value="Polysacc_deac_1"/>
    <property type="match status" value="1"/>
</dbReference>
<evidence type="ECO:0000313" key="4">
    <source>
        <dbReference type="Proteomes" id="UP000198705"/>
    </source>
</evidence>
<dbReference type="GO" id="GO:0005975">
    <property type="term" value="P:carbohydrate metabolic process"/>
    <property type="evidence" value="ECO:0007669"/>
    <property type="project" value="InterPro"/>
</dbReference>
<dbReference type="InterPro" id="IPR011330">
    <property type="entry name" value="Glyco_hydro/deAcase_b/a-brl"/>
</dbReference>
<dbReference type="AlphaFoldDB" id="A0A1I4ZIM1"/>
<gene>
    <name evidence="3" type="ORF">SAMN04487989_101844</name>
</gene>
<dbReference type="OrthoDB" id="9812065at2"/>
<feature type="transmembrane region" description="Helical" evidence="1">
    <location>
        <begin position="7"/>
        <end position="24"/>
    </location>
</feature>